<sequence>MVSCLRKALILLPTLFLLAACNGRHHRITPQERREADSIVAQAHDVEALSKLQAQLEKDGNKLGSVVALREWGKILRDESRFEESLKVHSKGLQQAEALGDTIEWVLALNYLGTNYRRLGVMDAAQTYHFRALRLSEECDDTCWQAKKNYVKSLNGLGNIYMTLGNFGRADSVLRLALRGERQLGSDVGQAINYANLGSVAKHRGQIDSAWTYYRQSMACNRRADCKLGVALCHTAYGELYQDVKQYDKAYTEYQMAYEQLRDSKDEWHALQPLLALVKIDYITGNYNTAFENLSKAKAIAEKIKSKEHLADIYFQYYRLYERQGDYREALKQHVTASAMQDSMIDLEKMNRIQSVSLNIERHIQGEKVSKAREELASERTAKTGIIYTGTLVIVILGLLLGTLIYTGRMRKRNHLLLKKMSALRENFFTNITHEFRTPLTVILGLSQAISQDKNVPDETREKSRTIERQGTSLLTLINQLLDISKMKSAVGDPEWRNGNIVAQIAMTIESYREYARMRNINFTADLCDEVCMDFVPDYVNKVMNNLLSNAFKYTPTAGTVHVKVHTEGKRLLVDVSDTGRGIPPESIPHIFEPFYQGENDGAKIGTGVGLALVKQIIDSVHGTITVESTMGHGTVFHINVAIQQAHMPSGALKPQQLDMPLPMLPTDGELPTSADLTDDDARRVLVIDDNADVAAFIGSQLSDKYGIIYAHDGQDGLEKAEQLVPDVIVTDLMMPGIDGLEVCRRIRTNEVTSHIPIIVVTAKITENDRVKGLEAGADAYLSKPFNRDELRMRVEKLLEQRRMLRDKYAKLEENDREEEQPQSDADRRFVNKVTDAVYMLLNGGSEVDVMVVAQKMGMSYSQFYRKLSALTGCTPMSYILRVKIRKARLLIDKNPAMSFRDVAERCGFSDYSNFVRAFKNVCGITPTQYVRQKE</sequence>
<evidence type="ECO:0000256" key="3">
    <source>
        <dbReference type="ARBA" id="ARBA00022553"/>
    </source>
</evidence>
<keyword evidence="11" id="KW-0472">Membrane</keyword>
<evidence type="ECO:0000313" key="16">
    <source>
        <dbReference type="EMBL" id="KDR52441.1"/>
    </source>
</evidence>
<dbReference type="SMART" id="SM00028">
    <property type="entry name" value="TPR"/>
    <property type="match status" value="6"/>
</dbReference>
<accession>A0A069QRG6</accession>
<evidence type="ECO:0000256" key="5">
    <source>
        <dbReference type="ARBA" id="ARBA00022777"/>
    </source>
</evidence>
<keyword evidence="12" id="KW-0732">Signal</keyword>
<dbReference type="Gene3D" id="1.10.287.130">
    <property type="match status" value="1"/>
</dbReference>
<dbReference type="SMART" id="SM00387">
    <property type="entry name" value="HATPase_c"/>
    <property type="match status" value="1"/>
</dbReference>
<keyword evidence="3 9" id="KW-0597">Phosphoprotein</keyword>
<keyword evidence="17" id="KW-1185">Reference proteome</keyword>
<dbReference type="EC" id="2.7.13.3" evidence="2"/>
<evidence type="ECO:0000259" key="15">
    <source>
        <dbReference type="PROSITE" id="PS50110"/>
    </source>
</evidence>
<keyword evidence="7" id="KW-0238">DNA-binding</keyword>
<feature type="modified residue" description="4-aspartylphosphate" evidence="9">
    <location>
        <position position="732"/>
    </location>
</feature>
<evidence type="ECO:0000256" key="1">
    <source>
        <dbReference type="ARBA" id="ARBA00000085"/>
    </source>
</evidence>
<dbReference type="PROSITE" id="PS00041">
    <property type="entry name" value="HTH_ARAC_FAMILY_1"/>
    <property type="match status" value="1"/>
</dbReference>
<keyword evidence="10" id="KW-0175">Coiled coil</keyword>
<dbReference type="PATRIC" id="fig|1122985.7.peg.1517"/>
<feature type="transmembrane region" description="Helical" evidence="11">
    <location>
        <begin position="386"/>
        <end position="406"/>
    </location>
</feature>
<organism evidence="16 17">
    <name type="scientific">Hoylesella loescheii DSM 19665 = JCM 12249 = ATCC 15930</name>
    <dbReference type="NCBI Taxonomy" id="1122985"/>
    <lineage>
        <taxon>Bacteria</taxon>
        <taxon>Pseudomonadati</taxon>
        <taxon>Bacteroidota</taxon>
        <taxon>Bacteroidia</taxon>
        <taxon>Bacteroidales</taxon>
        <taxon>Prevotellaceae</taxon>
        <taxon>Hoylesella</taxon>
    </lineage>
</organism>
<evidence type="ECO:0000256" key="7">
    <source>
        <dbReference type="ARBA" id="ARBA00023125"/>
    </source>
</evidence>
<evidence type="ECO:0000259" key="13">
    <source>
        <dbReference type="PROSITE" id="PS01124"/>
    </source>
</evidence>
<dbReference type="InterPro" id="IPR019734">
    <property type="entry name" value="TPR_rpt"/>
</dbReference>
<keyword evidence="11" id="KW-1133">Transmembrane helix</keyword>
<evidence type="ECO:0000256" key="8">
    <source>
        <dbReference type="ARBA" id="ARBA00023163"/>
    </source>
</evidence>
<dbReference type="Gene3D" id="3.30.565.10">
    <property type="entry name" value="Histidine kinase-like ATPase, C-terminal domain"/>
    <property type="match status" value="1"/>
</dbReference>
<dbReference type="Proteomes" id="UP000027442">
    <property type="component" value="Unassembled WGS sequence"/>
</dbReference>
<comment type="catalytic activity">
    <reaction evidence="1">
        <text>ATP + protein L-histidine = ADP + protein N-phospho-L-histidine.</text>
        <dbReference type="EC" id="2.7.13.3"/>
    </reaction>
</comment>
<dbReference type="PROSITE" id="PS50109">
    <property type="entry name" value="HIS_KIN"/>
    <property type="match status" value="1"/>
</dbReference>
<dbReference type="PROSITE" id="PS51257">
    <property type="entry name" value="PROKAR_LIPOPROTEIN"/>
    <property type="match status" value="1"/>
</dbReference>
<dbReference type="GO" id="GO:0043565">
    <property type="term" value="F:sequence-specific DNA binding"/>
    <property type="evidence" value="ECO:0007669"/>
    <property type="project" value="InterPro"/>
</dbReference>
<protein>
    <recommendedName>
        <fullName evidence="2">histidine kinase</fullName>
        <ecNumber evidence="2">2.7.13.3</ecNumber>
    </recommendedName>
</protein>
<keyword evidence="5 16" id="KW-0418">Kinase</keyword>
<dbReference type="eggNOG" id="COG0745">
    <property type="taxonomic scope" value="Bacteria"/>
</dbReference>
<evidence type="ECO:0000256" key="4">
    <source>
        <dbReference type="ARBA" id="ARBA00022679"/>
    </source>
</evidence>
<dbReference type="CDD" id="cd00075">
    <property type="entry name" value="HATPase"/>
    <property type="match status" value="1"/>
</dbReference>
<keyword evidence="11" id="KW-0812">Transmembrane</keyword>
<keyword evidence="6" id="KW-0805">Transcription regulation</keyword>
<evidence type="ECO:0000256" key="11">
    <source>
        <dbReference type="SAM" id="Phobius"/>
    </source>
</evidence>
<gene>
    <name evidence="16" type="ORF">HMPREF1991_01461</name>
</gene>
<dbReference type="InterPro" id="IPR018062">
    <property type="entry name" value="HTH_AraC-typ_CS"/>
</dbReference>
<dbReference type="Pfam" id="PF02518">
    <property type="entry name" value="HATPase_c"/>
    <property type="match status" value="1"/>
</dbReference>
<dbReference type="HOGENOM" id="CLU_013213_0_0_10"/>
<dbReference type="SUPFAM" id="SSF48452">
    <property type="entry name" value="TPR-like"/>
    <property type="match status" value="2"/>
</dbReference>
<feature type="coiled-coil region" evidence="10">
    <location>
        <begin position="788"/>
        <end position="815"/>
    </location>
</feature>
<feature type="chain" id="PRO_5001665672" description="histidine kinase" evidence="12">
    <location>
        <begin position="20"/>
        <end position="935"/>
    </location>
</feature>
<dbReference type="SUPFAM" id="SSF46689">
    <property type="entry name" value="Homeodomain-like"/>
    <property type="match status" value="1"/>
</dbReference>
<dbReference type="InterPro" id="IPR004358">
    <property type="entry name" value="Sig_transdc_His_kin-like_C"/>
</dbReference>
<evidence type="ECO:0000256" key="10">
    <source>
        <dbReference type="SAM" id="Coils"/>
    </source>
</evidence>
<feature type="domain" description="HTH araC/xylS-type" evidence="13">
    <location>
        <begin position="832"/>
        <end position="933"/>
    </location>
</feature>
<dbReference type="SUPFAM" id="SSF47384">
    <property type="entry name" value="Homodimeric domain of signal transducing histidine kinase"/>
    <property type="match status" value="1"/>
</dbReference>
<feature type="signal peptide" evidence="12">
    <location>
        <begin position="1"/>
        <end position="19"/>
    </location>
</feature>
<dbReference type="SMART" id="SM00388">
    <property type="entry name" value="HisKA"/>
    <property type="match status" value="1"/>
</dbReference>
<dbReference type="PROSITE" id="PS50110">
    <property type="entry name" value="RESPONSE_REGULATORY"/>
    <property type="match status" value="1"/>
</dbReference>
<dbReference type="eggNOG" id="COG0457">
    <property type="taxonomic scope" value="Bacteria"/>
</dbReference>
<feature type="domain" description="Response regulatory" evidence="15">
    <location>
        <begin position="684"/>
        <end position="799"/>
    </location>
</feature>
<dbReference type="eggNOG" id="COG2207">
    <property type="taxonomic scope" value="Bacteria"/>
</dbReference>
<dbReference type="InterPro" id="IPR011990">
    <property type="entry name" value="TPR-like_helical_dom_sf"/>
</dbReference>
<dbReference type="Pfam" id="PF12833">
    <property type="entry name" value="HTH_18"/>
    <property type="match status" value="1"/>
</dbReference>
<evidence type="ECO:0000256" key="6">
    <source>
        <dbReference type="ARBA" id="ARBA00023015"/>
    </source>
</evidence>
<dbReference type="InterPro" id="IPR036097">
    <property type="entry name" value="HisK_dim/P_sf"/>
</dbReference>
<dbReference type="FunFam" id="3.30.565.10:FF:000006">
    <property type="entry name" value="Sensor histidine kinase WalK"/>
    <property type="match status" value="1"/>
</dbReference>
<name>A0A069QRG6_HOYLO</name>
<feature type="domain" description="Histidine kinase" evidence="14">
    <location>
        <begin position="431"/>
        <end position="645"/>
    </location>
</feature>
<evidence type="ECO:0000256" key="9">
    <source>
        <dbReference type="PROSITE-ProRule" id="PRU00169"/>
    </source>
</evidence>
<dbReference type="InterPro" id="IPR003661">
    <property type="entry name" value="HisK_dim/P_dom"/>
</dbReference>
<dbReference type="PANTHER" id="PTHR43547">
    <property type="entry name" value="TWO-COMPONENT HISTIDINE KINASE"/>
    <property type="match status" value="1"/>
</dbReference>
<dbReference type="PANTHER" id="PTHR43547:SF2">
    <property type="entry name" value="HYBRID SIGNAL TRANSDUCTION HISTIDINE KINASE C"/>
    <property type="match status" value="1"/>
</dbReference>
<dbReference type="Pfam" id="PF00512">
    <property type="entry name" value="HisKA"/>
    <property type="match status" value="1"/>
</dbReference>
<dbReference type="Gene3D" id="1.25.40.10">
    <property type="entry name" value="Tetratricopeptide repeat domain"/>
    <property type="match status" value="2"/>
</dbReference>
<keyword evidence="8" id="KW-0804">Transcription</keyword>
<dbReference type="SMART" id="SM00342">
    <property type="entry name" value="HTH_ARAC"/>
    <property type="match status" value="1"/>
</dbReference>
<dbReference type="InterPro" id="IPR001789">
    <property type="entry name" value="Sig_transdc_resp-reg_receiver"/>
</dbReference>
<dbReference type="InterPro" id="IPR005467">
    <property type="entry name" value="His_kinase_dom"/>
</dbReference>
<dbReference type="CDD" id="cd00082">
    <property type="entry name" value="HisKA"/>
    <property type="match status" value="1"/>
</dbReference>
<dbReference type="SMART" id="SM00448">
    <property type="entry name" value="REC"/>
    <property type="match status" value="1"/>
</dbReference>
<evidence type="ECO:0000313" key="17">
    <source>
        <dbReference type="Proteomes" id="UP000027442"/>
    </source>
</evidence>
<proteinExistence type="predicted"/>
<comment type="caution">
    <text evidence="16">The sequence shown here is derived from an EMBL/GenBank/DDBJ whole genome shotgun (WGS) entry which is preliminary data.</text>
</comment>
<dbReference type="AlphaFoldDB" id="A0A069QRG6"/>
<reference evidence="16 17" key="1">
    <citation type="submission" date="2013-08" db="EMBL/GenBank/DDBJ databases">
        <authorList>
            <person name="Weinstock G."/>
            <person name="Sodergren E."/>
            <person name="Wylie T."/>
            <person name="Fulton L."/>
            <person name="Fulton R."/>
            <person name="Fronick C."/>
            <person name="O'Laughlin M."/>
            <person name="Godfrey J."/>
            <person name="Miner T."/>
            <person name="Herter B."/>
            <person name="Appelbaum E."/>
            <person name="Cordes M."/>
            <person name="Lek S."/>
            <person name="Wollam A."/>
            <person name="Pepin K.H."/>
            <person name="Palsikar V.B."/>
            <person name="Mitreva M."/>
            <person name="Wilson R.K."/>
        </authorList>
    </citation>
    <scope>NUCLEOTIDE SEQUENCE [LARGE SCALE GENOMIC DNA]</scope>
    <source>
        <strain evidence="16 17">ATCC 15930</strain>
    </source>
</reference>
<dbReference type="EMBL" id="JNGW01000063">
    <property type="protein sequence ID" value="KDR52441.1"/>
    <property type="molecule type" value="Genomic_DNA"/>
</dbReference>
<dbReference type="SUPFAM" id="SSF55874">
    <property type="entry name" value="ATPase domain of HSP90 chaperone/DNA topoisomerase II/histidine kinase"/>
    <property type="match status" value="1"/>
</dbReference>
<dbReference type="Gene3D" id="3.40.50.2300">
    <property type="match status" value="1"/>
</dbReference>
<keyword evidence="4" id="KW-0808">Transferase</keyword>
<dbReference type="InterPro" id="IPR003594">
    <property type="entry name" value="HATPase_dom"/>
</dbReference>
<dbReference type="PRINTS" id="PR00344">
    <property type="entry name" value="BCTRLSENSOR"/>
</dbReference>
<dbReference type="Gene3D" id="1.10.10.60">
    <property type="entry name" value="Homeodomain-like"/>
    <property type="match status" value="1"/>
</dbReference>
<evidence type="ECO:0000256" key="12">
    <source>
        <dbReference type="SAM" id="SignalP"/>
    </source>
</evidence>
<dbReference type="InterPro" id="IPR011006">
    <property type="entry name" value="CheY-like_superfamily"/>
</dbReference>
<dbReference type="eggNOG" id="COG2205">
    <property type="taxonomic scope" value="Bacteria"/>
</dbReference>
<dbReference type="InterPro" id="IPR036890">
    <property type="entry name" value="HATPase_C_sf"/>
</dbReference>
<dbReference type="InterPro" id="IPR018060">
    <property type="entry name" value="HTH_AraC"/>
</dbReference>
<dbReference type="InterPro" id="IPR009057">
    <property type="entry name" value="Homeodomain-like_sf"/>
</dbReference>
<dbReference type="GO" id="GO:0003700">
    <property type="term" value="F:DNA-binding transcription factor activity"/>
    <property type="evidence" value="ECO:0007669"/>
    <property type="project" value="InterPro"/>
</dbReference>
<dbReference type="GO" id="GO:0000155">
    <property type="term" value="F:phosphorelay sensor kinase activity"/>
    <property type="evidence" value="ECO:0007669"/>
    <property type="project" value="InterPro"/>
</dbReference>
<dbReference type="Pfam" id="PF00072">
    <property type="entry name" value="Response_reg"/>
    <property type="match status" value="1"/>
</dbReference>
<evidence type="ECO:0000256" key="2">
    <source>
        <dbReference type="ARBA" id="ARBA00012438"/>
    </source>
</evidence>
<evidence type="ECO:0000259" key="14">
    <source>
        <dbReference type="PROSITE" id="PS50109"/>
    </source>
</evidence>
<dbReference type="SUPFAM" id="SSF52172">
    <property type="entry name" value="CheY-like"/>
    <property type="match status" value="1"/>
</dbReference>
<dbReference type="PROSITE" id="PS01124">
    <property type="entry name" value="HTH_ARAC_FAMILY_2"/>
    <property type="match status" value="1"/>
</dbReference>